<evidence type="ECO:0000259" key="3">
    <source>
        <dbReference type="Pfam" id="PF01370"/>
    </source>
</evidence>
<dbReference type="Gene3D" id="3.40.50.720">
    <property type="entry name" value="NAD(P)-binding Rossmann-like Domain"/>
    <property type="match status" value="1"/>
</dbReference>
<evidence type="ECO:0000313" key="4">
    <source>
        <dbReference type="EMBL" id="KAF5312295.1"/>
    </source>
</evidence>
<dbReference type="GO" id="GO:0016616">
    <property type="term" value="F:oxidoreductase activity, acting on the CH-OH group of donors, NAD or NADP as acceptor"/>
    <property type="evidence" value="ECO:0007669"/>
    <property type="project" value="TreeGrafter"/>
</dbReference>
<comment type="similarity">
    <text evidence="2">Belongs to the NAD(P)-dependent epimerase/dehydratase family. Dihydroflavonol-4-reductase subfamily.</text>
</comment>
<protein>
    <recommendedName>
        <fullName evidence="3">NAD-dependent epimerase/dehydratase domain-containing protein</fullName>
    </recommendedName>
</protein>
<evidence type="ECO:0000256" key="1">
    <source>
        <dbReference type="ARBA" id="ARBA00023002"/>
    </source>
</evidence>
<evidence type="ECO:0000256" key="2">
    <source>
        <dbReference type="ARBA" id="ARBA00023445"/>
    </source>
</evidence>
<keyword evidence="5" id="KW-1185">Reference proteome</keyword>
<organism evidence="4 5">
    <name type="scientific">Psilocybe cf. subviscida</name>
    <dbReference type="NCBI Taxonomy" id="2480587"/>
    <lineage>
        <taxon>Eukaryota</taxon>
        <taxon>Fungi</taxon>
        <taxon>Dikarya</taxon>
        <taxon>Basidiomycota</taxon>
        <taxon>Agaricomycotina</taxon>
        <taxon>Agaricomycetes</taxon>
        <taxon>Agaricomycetidae</taxon>
        <taxon>Agaricales</taxon>
        <taxon>Agaricineae</taxon>
        <taxon>Strophariaceae</taxon>
        <taxon>Psilocybe</taxon>
    </lineage>
</organism>
<feature type="domain" description="NAD-dependent epimerase/dehydratase" evidence="3">
    <location>
        <begin position="10"/>
        <end position="265"/>
    </location>
</feature>
<dbReference type="PANTHER" id="PTHR10366">
    <property type="entry name" value="NAD DEPENDENT EPIMERASE/DEHYDRATASE"/>
    <property type="match status" value="1"/>
</dbReference>
<dbReference type="EMBL" id="JAACJJ010000056">
    <property type="protein sequence ID" value="KAF5312295.1"/>
    <property type="molecule type" value="Genomic_DNA"/>
</dbReference>
<dbReference type="SUPFAM" id="SSF51735">
    <property type="entry name" value="NAD(P)-binding Rossmann-fold domains"/>
    <property type="match status" value="1"/>
</dbReference>
<dbReference type="AlphaFoldDB" id="A0A8H5ETV3"/>
<keyword evidence="1" id="KW-0560">Oxidoreductase</keyword>
<dbReference type="InterPro" id="IPR036291">
    <property type="entry name" value="NAD(P)-bd_dom_sf"/>
</dbReference>
<comment type="caution">
    <text evidence="4">The sequence shown here is derived from an EMBL/GenBank/DDBJ whole genome shotgun (WGS) entry which is preliminary data.</text>
</comment>
<dbReference type="Proteomes" id="UP000567179">
    <property type="component" value="Unassembled WGS sequence"/>
</dbReference>
<dbReference type="InterPro" id="IPR001509">
    <property type="entry name" value="Epimerase_deHydtase"/>
</dbReference>
<evidence type="ECO:0000313" key="5">
    <source>
        <dbReference type="Proteomes" id="UP000567179"/>
    </source>
</evidence>
<reference evidence="4 5" key="1">
    <citation type="journal article" date="2020" name="ISME J.">
        <title>Uncovering the hidden diversity of litter-decomposition mechanisms in mushroom-forming fungi.</title>
        <authorList>
            <person name="Floudas D."/>
            <person name="Bentzer J."/>
            <person name="Ahren D."/>
            <person name="Johansson T."/>
            <person name="Persson P."/>
            <person name="Tunlid A."/>
        </authorList>
    </citation>
    <scope>NUCLEOTIDE SEQUENCE [LARGE SCALE GENOMIC DNA]</scope>
    <source>
        <strain evidence="4 5">CBS 101986</strain>
    </source>
</reference>
<sequence length="348" mass="38062">MPTVPPGSKILVSGANGFIAMWVVQKLLDQGYHVRGAVRSEAKAKHLKEYFKSYGGKIEWVIVEDITKEGAFDEAVKGVDGVEHMASPLTSDTDDPDDYIVPAVQGTLGVLKSALKDSGKIKRIVLTSSIVAILGTVTNPPQTFSEENWGTEFVEAVKEKGKSSNSSEKYCASKTLAEQSAWEFWKKHQSEVSWDLVALNPPLVLGPSLLEVSSPAQLGVSLAIWFNNVFKHQSDDVLKSTYGFIHVEDIALAHIVALQKEEAGGERILVSSGTQTWQATRNVVHKLYPEYYASGVLPAGNPADVGDVTSIYDTRKGARILGIEYKSPEEIAKDLITDFKARGWVEKK</sequence>
<dbReference type="FunFam" id="3.40.50.720:FF:000085">
    <property type="entry name" value="Dihydroflavonol reductase"/>
    <property type="match status" value="1"/>
</dbReference>
<accession>A0A8H5ETV3</accession>
<dbReference type="CDD" id="cd05227">
    <property type="entry name" value="AR_SDR_e"/>
    <property type="match status" value="1"/>
</dbReference>
<name>A0A8H5ETV3_9AGAR</name>
<dbReference type="PANTHER" id="PTHR10366:SF564">
    <property type="entry name" value="STEROL-4-ALPHA-CARBOXYLATE 3-DEHYDROGENASE, DECARBOXYLATING"/>
    <property type="match status" value="1"/>
</dbReference>
<dbReference type="OrthoDB" id="2735536at2759"/>
<dbReference type="Pfam" id="PF01370">
    <property type="entry name" value="Epimerase"/>
    <property type="match status" value="1"/>
</dbReference>
<proteinExistence type="inferred from homology"/>
<gene>
    <name evidence="4" type="ORF">D9619_003806</name>
</gene>
<dbReference type="InterPro" id="IPR050425">
    <property type="entry name" value="NAD(P)_dehydrat-like"/>
</dbReference>